<keyword evidence="2" id="KW-1185">Reference proteome</keyword>
<reference evidence="1 2" key="1">
    <citation type="submission" date="2019-03" db="EMBL/GenBank/DDBJ databases">
        <title>Paraburkholderia sp. 7MH5, isolated from subtropical forest soil.</title>
        <authorList>
            <person name="Gao Z.-H."/>
            <person name="Qiu L.-H."/>
        </authorList>
    </citation>
    <scope>NUCLEOTIDE SEQUENCE [LARGE SCALE GENOMIC DNA]</scope>
    <source>
        <strain evidence="1 2">7MH5</strain>
    </source>
</reference>
<gene>
    <name evidence="1" type="ORF">E1956_20005</name>
</gene>
<organism evidence="1 2">
    <name type="scientific">Paraburkholderia pallida</name>
    <dbReference type="NCBI Taxonomy" id="2547399"/>
    <lineage>
        <taxon>Bacteria</taxon>
        <taxon>Pseudomonadati</taxon>
        <taxon>Pseudomonadota</taxon>
        <taxon>Betaproteobacteria</taxon>
        <taxon>Burkholderiales</taxon>
        <taxon>Burkholderiaceae</taxon>
        <taxon>Paraburkholderia</taxon>
    </lineage>
</organism>
<dbReference type="KEGG" id="ppai:E1956_20005"/>
<dbReference type="EMBL" id="CP038149">
    <property type="protein sequence ID" value="QBQ99466.1"/>
    <property type="molecule type" value="Genomic_DNA"/>
</dbReference>
<evidence type="ECO:0000313" key="1">
    <source>
        <dbReference type="EMBL" id="QBQ99466.1"/>
    </source>
</evidence>
<dbReference type="AlphaFoldDB" id="A0A4P7CXE2"/>
<evidence type="ECO:0000313" key="2">
    <source>
        <dbReference type="Proteomes" id="UP000295727"/>
    </source>
</evidence>
<name>A0A4P7CXE2_9BURK</name>
<protein>
    <submittedName>
        <fullName evidence="1">Uncharacterized protein</fullName>
    </submittedName>
</protein>
<dbReference type="RefSeq" id="WP_134752230.1">
    <property type="nucleotide sequence ID" value="NZ_CP038149.1"/>
</dbReference>
<proteinExistence type="predicted"/>
<accession>A0A4P7CXE2</accession>
<sequence length="90" mass="10157">MPSQSHNLARNYTYNVLSRDTFGCSMKAIYSEVGDEKIEILKDPATDDGTKKSAKGLLRGEKVGNDYVLHNQQTLEQVNSGEYRTVFRNN</sequence>
<dbReference type="OrthoDB" id="394882at2"/>
<dbReference type="Proteomes" id="UP000295727">
    <property type="component" value="Chromosome 2"/>
</dbReference>